<dbReference type="Gene3D" id="3.10.250.10">
    <property type="entry name" value="SRCR-like domain"/>
    <property type="match status" value="1"/>
</dbReference>
<dbReference type="PANTHER" id="PTHR19331:SF487">
    <property type="entry name" value="SOLUBLE SCAVENGER RECEPTOR CYSTEINE-RICH DOMAIN-CONTAINING PROTEIN SSC5D"/>
    <property type="match status" value="1"/>
</dbReference>
<dbReference type="Pfam" id="PF00530">
    <property type="entry name" value="SRCR"/>
    <property type="match status" value="1"/>
</dbReference>
<protein>
    <submittedName>
        <fullName evidence="6">GPI-anchored surface protein, putative</fullName>
    </submittedName>
</protein>
<dbReference type="GO" id="GO:0016020">
    <property type="term" value="C:membrane"/>
    <property type="evidence" value="ECO:0007669"/>
    <property type="project" value="InterPro"/>
</dbReference>
<dbReference type="OrthoDB" id="536948at2759"/>
<evidence type="ECO:0000313" key="7">
    <source>
        <dbReference type="Proteomes" id="UP000051952"/>
    </source>
</evidence>
<feature type="domain" description="SRCR" evidence="5">
    <location>
        <begin position="29"/>
        <end position="131"/>
    </location>
</feature>
<feature type="chain" id="PRO_5006622408" evidence="4">
    <location>
        <begin position="27"/>
        <end position="143"/>
    </location>
</feature>
<dbReference type="EMBL" id="CYKH01001420">
    <property type="protein sequence ID" value="CUG86979.1"/>
    <property type="molecule type" value="Genomic_DNA"/>
</dbReference>
<evidence type="ECO:0000256" key="4">
    <source>
        <dbReference type="SAM" id="SignalP"/>
    </source>
</evidence>
<feature type="signal peptide" evidence="4">
    <location>
        <begin position="1"/>
        <end position="26"/>
    </location>
</feature>
<dbReference type="PROSITE" id="PS50287">
    <property type="entry name" value="SRCR_2"/>
    <property type="match status" value="1"/>
</dbReference>
<evidence type="ECO:0000256" key="1">
    <source>
        <dbReference type="ARBA" id="ARBA00022729"/>
    </source>
</evidence>
<dbReference type="SUPFAM" id="SSF56487">
    <property type="entry name" value="SRCR-like"/>
    <property type="match status" value="1"/>
</dbReference>
<organism evidence="6 7">
    <name type="scientific">Bodo saltans</name>
    <name type="common">Flagellated protozoan</name>
    <dbReference type="NCBI Taxonomy" id="75058"/>
    <lineage>
        <taxon>Eukaryota</taxon>
        <taxon>Discoba</taxon>
        <taxon>Euglenozoa</taxon>
        <taxon>Kinetoplastea</taxon>
        <taxon>Metakinetoplastina</taxon>
        <taxon>Eubodonida</taxon>
        <taxon>Bodonidae</taxon>
        <taxon>Bodo</taxon>
    </lineage>
</organism>
<evidence type="ECO:0000256" key="3">
    <source>
        <dbReference type="ARBA" id="ARBA00023157"/>
    </source>
</evidence>
<gene>
    <name evidence="6" type="ORF">BSAL_07790</name>
</gene>
<keyword evidence="7" id="KW-1185">Reference proteome</keyword>
<dbReference type="PANTHER" id="PTHR19331">
    <property type="entry name" value="SCAVENGER RECEPTOR DOMAIN-CONTAINING"/>
    <property type="match status" value="1"/>
</dbReference>
<accession>A0A0S4JF08</accession>
<dbReference type="SMART" id="SM00202">
    <property type="entry name" value="SR"/>
    <property type="match status" value="1"/>
</dbReference>
<name>A0A0S4JF08_BODSA</name>
<evidence type="ECO:0000256" key="2">
    <source>
        <dbReference type="ARBA" id="ARBA00022737"/>
    </source>
</evidence>
<keyword evidence="3" id="KW-1015">Disulfide bond</keyword>
<dbReference type="InterPro" id="IPR001190">
    <property type="entry name" value="SRCR"/>
</dbReference>
<keyword evidence="2" id="KW-0677">Repeat</keyword>
<dbReference type="InterPro" id="IPR036772">
    <property type="entry name" value="SRCR-like_dom_sf"/>
</dbReference>
<keyword evidence="1 4" id="KW-0732">Signal</keyword>
<proteinExistence type="predicted"/>
<evidence type="ECO:0000259" key="5">
    <source>
        <dbReference type="PROSITE" id="PS50287"/>
    </source>
</evidence>
<dbReference type="Proteomes" id="UP000051952">
    <property type="component" value="Unassembled WGS sequence"/>
</dbReference>
<sequence>MTFRQRSSYVVVLLSCLLMLMPGCTAVSYYLSNGNNTAGLLRVLGTYGNDIGTVCGTFNDNAATIACSSFGLPGYVGRVIDATPFGVGYGPIAMSNVQCPSPFLSTINNCTNTSAANTTCGHSQDVAISCSLPTLGTAGGTLT</sequence>
<evidence type="ECO:0000313" key="6">
    <source>
        <dbReference type="EMBL" id="CUG86979.1"/>
    </source>
</evidence>
<dbReference type="VEuPathDB" id="TriTrypDB:BSAL_07790"/>
<dbReference type="AlphaFoldDB" id="A0A0S4JF08"/>
<reference evidence="7" key="1">
    <citation type="submission" date="2015-09" db="EMBL/GenBank/DDBJ databases">
        <authorList>
            <consortium name="Pathogen Informatics"/>
        </authorList>
    </citation>
    <scope>NUCLEOTIDE SEQUENCE [LARGE SCALE GENOMIC DNA]</scope>
    <source>
        <strain evidence="7">Lake Konstanz</strain>
    </source>
</reference>
<feature type="non-terminal residue" evidence="6">
    <location>
        <position position="143"/>
    </location>
</feature>